<sequence>MRISSRHDLEFMERIQREVTRADHDDHYYGTKLAAVWERARETTAYAHLGAYGAQAFHALPPTSKDRLKARPLEFARVSVGDALKYYQTTGTTGVPTPTPRTTLDTIANTVSVAEAWRPLLGGTGERALILLPSDIVPVADLIVGVCEFLDVPHVKAYPYTTGISDWDRIESVWEVFQPTVLFLAPGVLLQLSQVLKRRGVLDRMRAPVRKIMLLGEVSTPELREMVGRWWGARTYDASYGSTESGTLAAACPHDRLHLLSASNHFEVVSDGAVVPARAGASGRLVVTPLNNDARPLLRLDMGDEVSLGEGCPCGSAGLVVTVHGRGSDGTPVKGVRVRTRDLEGVVYGSGDVLGYLVEVDGAGTWARLVLERDPAADRATEDQRVEQVGLRTAERLGFAWDEVRFANRLPVTTKSGGSQKSWKRSNFRVLEEVPA</sequence>
<dbReference type="RefSeq" id="WP_075975820.1">
    <property type="nucleotide sequence ID" value="NZ_MKQR01000016.1"/>
</dbReference>
<dbReference type="InterPro" id="IPR042099">
    <property type="entry name" value="ANL_N_sf"/>
</dbReference>
<dbReference type="Proteomes" id="UP000186040">
    <property type="component" value="Unassembled WGS sequence"/>
</dbReference>
<comment type="caution">
    <text evidence="1">The sequence shown here is derived from an EMBL/GenBank/DDBJ whole genome shotgun (WGS) entry which is preliminary data.</text>
</comment>
<gene>
    <name evidence="1" type="ORF">BJP25_21875</name>
</gene>
<evidence type="ECO:0000313" key="1">
    <source>
        <dbReference type="EMBL" id="OLR92677.1"/>
    </source>
</evidence>
<accession>A0A1Q9LKU5</accession>
<evidence type="ECO:0000313" key="2">
    <source>
        <dbReference type="Proteomes" id="UP000186040"/>
    </source>
</evidence>
<organism evidence="1 2">
    <name type="scientific">Actinokineospora bangkokensis</name>
    <dbReference type="NCBI Taxonomy" id="1193682"/>
    <lineage>
        <taxon>Bacteria</taxon>
        <taxon>Bacillati</taxon>
        <taxon>Actinomycetota</taxon>
        <taxon>Actinomycetes</taxon>
        <taxon>Pseudonocardiales</taxon>
        <taxon>Pseudonocardiaceae</taxon>
        <taxon>Actinokineospora</taxon>
    </lineage>
</organism>
<dbReference type="PANTHER" id="PTHR36932:SF1">
    <property type="entry name" value="CAPSULAR POLYSACCHARIDE BIOSYNTHESIS PROTEIN"/>
    <property type="match status" value="1"/>
</dbReference>
<dbReference type="InterPro" id="IPR053158">
    <property type="entry name" value="CapK_Type1_Caps_Biosynth"/>
</dbReference>
<proteinExistence type="predicted"/>
<dbReference type="AlphaFoldDB" id="A0A1Q9LKU5"/>
<protein>
    <submittedName>
        <fullName evidence="1">CoF synthetase</fullName>
    </submittedName>
</protein>
<dbReference type="EMBL" id="MKQR01000016">
    <property type="protein sequence ID" value="OLR92677.1"/>
    <property type="molecule type" value="Genomic_DNA"/>
</dbReference>
<dbReference type="PANTHER" id="PTHR36932">
    <property type="entry name" value="CAPSULAR POLYSACCHARIDE BIOSYNTHESIS PROTEIN"/>
    <property type="match status" value="1"/>
</dbReference>
<reference evidence="1 2" key="1">
    <citation type="submission" date="2016-10" db="EMBL/GenBank/DDBJ databases">
        <title>The Draft Genome Sequence of Actinokineospora bangkokensis 44EHWT reveals the biosynthetic pathway of antifungal compounds Thailandins with unusual extender unit butylmalonyl-CoA.</title>
        <authorList>
            <person name="Greule A."/>
            <person name="Intra B."/>
            <person name="Flemming S."/>
            <person name="Rommel M.G."/>
            <person name="Panbangred W."/>
            <person name="Bechthold A."/>
        </authorList>
    </citation>
    <scope>NUCLEOTIDE SEQUENCE [LARGE SCALE GENOMIC DNA]</scope>
    <source>
        <strain evidence="1 2">44EHW</strain>
    </source>
</reference>
<dbReference type="SUPFAM" id="SSF56801">
    <property type="entry name" value="Acetyl-CoA synthetase-like"/>
    <property type="match status" value="1"/>
</dbReference>
<dbReference type="OrthoDB" id="580775at2"/>
<name>A0A1Q9LKU5_9PSEU</name>
<dbReference type="Gene3D" id="3.40.50.12780">
    <property type="entry name" value="N-terminal domain of ligase-like"/>
    <property type="match status" value="1"/>
</dbReference>
<keyword evidence="2" id="KW-1185">Reference proteome</keyword>
<dbReference type="STRING" id="1193682.BJP25_21875"/>